<dbReference type="GO" id="GO:0003676">
    <property type="term" value="F:nucleic acid binding"/>
    <property type="evidence" value="ECO:0007669"/>
    <property type="project" value="InterPro"/>
</dbReference>
<dbReference type="InterPro" id="IPR054722">
    <property type="entry name" value="PolX-like_BBD"/>
</dbReference>
<accession>A0A822XRK7</accession>
<dbReference type="GO" id="GO:0008270">
    <property type="term" value="F:zinc ion binding"/>
    <property type="evidence" value="ECO:0007669"/>
    <property type="project" value="UniProtKB-KW"/>
</dbReference>
<reference evidence="3 4" key="1">
    <citation type="journal article" date="2020" name="Mol. Biol. Evol.">
        <title>Distinct Expression and Methylation Patterns for Genes with Different Fates following a Single Whole-Genome Duplication in Flowering Plants.</title>
        <authorList>
            <person name="Shi T."/>
            <person name="Rahmani R.S."/>
            <person name="Gugger P.F."/>
            <person name="Wang M."/>
            <person name="Li H."/>
            <person name="Zhang Y."/>
            <person name="Li Z."/>
            <person name="Wang Q."/>
            <person name="Van de Peer Y."/>
            <person name="Marchal K."/>
            <person name="Chen J."/>
        </authorList>
    </citation>
    <scope>NUCLEOTIDE SEQUENCE [LARGE SCALE GENOMIC DNA]</scope>
    <source>
        <tissue evidence="3">Leaf</tissue>
    </source>
</reference>
<gene>
    <name evidence="3" type="ORF">HUJ06_024115</name>
</gene>
<dbReference type="Pfam" id="PF22936">
    <property type="entry name" value="Pol_BBD"/>
    <property type="match status" value="1"/>
</dbReference>
<dbReference type="Proteomes" id="UP000607653">
    <property type="component" value="Unassembled WGS sequence"/>
</dbReference>
<keyword evidence="1" id="KW-0863">Zinc-finger</keyword>
<dbReference type="PANTHER" id="PTHR37610:SF94">
    <property type="entry name" value="RETROTRANSPOSON COPIA-LIKE N-TERMINAL DOMAIN-CONTAINING PROTEIN"/>
    <property type="match status" value="1"/>
</dbReference>
<keyword evidence="1" id="KW-0862">Zinc</keyword>
<dbReference type="PANTHER" id="PTHR37610">
    <property type="entry name" value="CCHC-TYPE DOMAIN-CONTAINING PROTEIN"/>
    <property type="match status" value="1"/>
</dbReference>
<dbReference type="InterPro" id="IPR029472">
    <property type="entry name" value="Copia-like_N"/>
</dbReference>
<evidence type="ECO:0000256" key="1">
    <source>
        <dbReference type="PROSITE-ProRule" id="PRU00047"/>
    </source>
</evidence>
<keyword evidence="4" id="KW-1185">Reference proteome</keyword>
<feature type="domain" description="CCHC-type" evidence="2">
    <location>
        <begin position="215"/>
        <end position="228"/>
    </location>
</feature>
<dbReference type="PROSITE" id="PS50158">
    <property type="entry name" value="ZF_CCHC"/>
    <property type="match status" value="1"/>
</dbReference>
<protein>
    <recommendedName>
        <fullName evidence="2">CCHC-type domain-containing protein</fullName>
    </recommendedName>
</protein>
<dbReference type="AlphaFoldDB" id="A0A822XRK7"/>
<dbReference type="InterPro" id="IPR001878">
    <property type="entry name" value="Znf_CCHC"/>
</dbReference>
<proteinExistence type="predicted"/>
<sequence length="421" mass="46496">MSSFTSAVELSPLLDPASPYYIHHSDHHGLVTVSLELTSSNYASWSRSFLLALSIRNKTGFVDGTIKEPALDGALHSAWKRCNNLIVAWLLRSISPPIASIVFYINSASRIWEVLKKRFPQPDDSKICNLQTVDAYFTELTGIWEELRSYRPLPHCQCGKCNKDCFEIFSEAQQKEYVFKFINGLNESFSALRSQVMIMKPFPNLDEKKKSSVICSHCGKKGHSKDKCYRITGFPPNFKFTKGKSATGGTHSANNVTQGTGILSNVSETSPALSLTPEHTRKLLTLLNGCDSHSSPISQPEPPTNTAFAGILDHTHSINSHCSSSQLSPTDIWIVDTGATYHIANSLKYFDSYTTIPGLFVNFPNRTKVQATHIGTIPLASAIILNDVLFVPSFSFNLISVQKFAKDSNSSIIFTADSCVL</sequence>
<dbReference type="EMBL" id="DUZY01000001">
    <property type="protein sequence ID" value="DAD22652.1"/>
    <property type="molecule type" value="Genomic_DNA"/>
</dbReference>
<evidence type="ECO:0000313" key="4">
    <source>
        <dbReference type="Proteomes" id="UP000607653"/>
    </source>
</evidence>
<keyword evidence="1" id="KW-0479">Metal-binding</keyword>
<dbReference type="Pfam" id="PF14244">
    <property type="entry name" value="Retrotran_gag_3"/>
    <property type="match status" value="1"/>
</dbReference>
<evidence type="ECO:0000313" key="3">
    <source>
        <dbReference type="EMBL" id="DAD22652.1"/>
    </source>
</evidence>
<evidence type="ECO:0000259" key="2">
    <source>
        <dbReference type="PROSITE" id="PS50158"/>
    </source>
</evidence>
<comment type="caution">
    <text evidence="3">The sequence shown here is derived from an EMBL/GenBank/DDBJ whole genome shotgun (WGS) entry which is preliminary data.</text>
</comment>
<name>A0A822XRK7_NELNU</name>
<organism evidence="3 4">
    <name type="scientific">Nelumbo nucifera</name>
    <name type="common">Sacred lotus</name>
    <dbReference type="NCBI Taxonomy" id="4432"/>
    <lineage>
        <taxon>Eukaryota</taxon>
        <taxon>Viridiplantae</taxon>
        <taxon>Streptophyta</taxon>
        <taxon>Embryophyta</taxon>
        <taxon>Tracheophyta</taxon>
        <taxon>Spermatophyta</taxon>
        <taxon>Magnoliopsida</taxon>
        <taxon>Proteales</taxon>
        <taxon>Nelumbonaceae</taxon>
        <taxon>Nelumbo</taxon>
    </lineage>
</organism>